<dbReference type="PANTHER" id="PTHR30629:SF2">
    <property type="entry name" value="PROPHAGE INTEGRASE INTS-RELATED"/>
    <property type="match status" value="1"/>
</dbReference>
<sequence>MPRQQKNRRGVRGVYERTDGRPRFEVRIRWTDPDGRKRYLPTVRYPFDPDMPGDKGKALANAEAYAAREWAALHKHDKPAAELPDHLTFGDLVKRYFNELTAKKEANAGALNHYDKNALSIARMLLGLATTGENTGKTRFEELRRLRLTDLKPAHFAGHPDALALKLRGRGGGPASADSVRHVISFCSKLFQRARTEWDIPCANPCADWKALDLPSPHTGRERTLEADEEARISEALARSNIHGGTKAALLFCRHTAARRGEAVKLDWPDIDLEAGVAHLRDTKTKNKQKPGYRPKNRRVPFGPDVRDMLEMLKREQQEAGHYSDAAPVFQTSAGERVAADTLSQAWTRICAQAGVEGVRLHDLRHTRITEIAGVLNPLEAAKISGHDDLKMLARYFNAKAEDLGAKLYAGESQRKGKSAPPGAGGDLVGALAALDEVGFNETLAAALLARAK</sequence>
<organism evidence="5 6">
    <name type="scientific">Oleiagrimonas citrea</name>
    <dbReference type="NCBI Taxonomy" id="1665687"/>
    <lineage>
        <taxon>Bacteria</taxon>
        <taxon>Pseudomonadati</taxon>
        <taxon>Pseudomonadota</taxon>
        <taxon>Gammaproteobacteria</taxon>
        <taxon>Lysobacterales</taxon>
        <taxon>Rhodanobacteraceae</taxon>
        <taxon>Oleiagrimonas</taxon>
    </lineage>
</organism>
<dbReference type="Gene3D" id="1.10.443.10">
    <property type="entry name" value="Intergrase catalytic core"/>
    <property type="match status" value="1"/>
</dbReference>
<dbReference type="Pfam" id="PF00589">
    <property type="entry name" value="Phage_integrase"/>
    <property type="match status" value="1"/>
</dbReference>
<comment type="caution">
    <text evidence="5">The sequence shown here is derived from an EMBL/GenBank/DDBJ whole genome shotgun (WGS) entry which is preliminary data.</text>
</comment>
<evidence type="ECO:0000313" key="6">
    <source>
        <dbReference type="Proteomes" id="UP000541636"/>
    </source>
</evidence>
<dbReference type="InterPro" id="IPR050808">
    <property type="entry name" value="Phage_Integrase"/>
</dbReference>
<evidence type="ECO:0000256" key="2">
    <source>
        <dbReference type="ARBA" id="ARBA00022908"/>
    </source>
</evidence>
<keyword evidence="2" id="KW-0229">DNA integration</keyword>
<dbReference type="InterPro" id="IPR011010">
    <property type="entry name" value="DNA_brk_join_enz"/>
</dbReference>
<dbReference type="RefSeq" id="WP_168608685.1">
    <property type="nucleotide sequence ID" value="NZ_JAAZQD010000002.1"/>
</dbReference>
<accession>A0A846ZLK7</accession>
<dbReference type="SUPFAM" id="SSF56349">
    <property type="entry name" value="DNA breaking-rejoining enzymes"/>
    <property type="match status" value="1"/>
</dbReference>
<dbReference type="GO" id="GO:0006310">
    <property type="term" value="P:DNA recombination"/>
    <property type="evidence" value="ECO:0007669"/>
    <property type="project" value="UniProtKB-KW"/>
</dbReference>
<dbReference type="PANTHER" id="PTHR30629">
    <property type="entry name" value="PROPHAGE INTEGRASE"/>
    <property type="match status" value="1"/>
</dbReference>
<reference evidence="5 6" key="1">
    <citation type="journal article" date="2017" name="Int. J. Syst. Evol. Microbiol.">
        <title>Oleiagrimonas citrea sp. nov., a marine bacterium isolated from tidal flat sediment and emended description of the genus Oleiagrimonas Fang et al. 2015 and Oleiagrimonas soli.</title>
        <authorList>
            <person name="Yang S.H."/>
            <person name="Seo H.S."/>
            <person name="Seong C.N."/>
            <person name="Kwon K.K."/>
        </authorList>
    </citation>
    <scope>NUCLEOTIDE SEQUENCE [LARGE SCALE GENOMIC DNA]</scope>
    <source>
        <strain evidence="5 6">MEBiC09124</strain>
    </source>
</reference>
<dbReference type="InterPro" id="IPR002104">
    <property type="entry name" value="Integrase_catalytic"/>
</dbReference>
<evidence type="ECO:0000259" key="4">
    <source>
        <dbReference type="PROSITE" id="PS51898"/>
    </source>
</evidence>
<evidence type="ECO:0000313" key="5">
    <source>
        <dbReference type="EMBL" id="NKZ38341.1"/>
    </source>
</evidence>
<feature type="domain" description="Tyr recombinase" evidence="4">
    <location>
        <begin position="220"/>
        <end position="410"/>
    </location>
</feature>
<dbReference type="EMBL" id="JAAZQD010000002">
    <property type="protein sequence ID" value="NKZ38341.1"/>
    <property type="molecule type" value="Genomic_DNA"/>
</dbReference>
<name>A0A846ZLK7_9GAMM</name>
<proteinExistence type="inferred from homology"/>
<dbReference type="GO" id="GO:0015074">
    <property type="term" value="P:DNA integration"/>
    <property type="evidence" value="ECO:0007669"/>
    <property type="project" value="UniProtKB-KW"/>
</dbReference>
<dbReference type="InterPro" id="IPR013762">
    <property type="entry name" value="Integrase-like_cat_sf"/>
</dbReference>
<dbReference type="GO" id="GO:0003677">
    <property type="term" value="F:DNA binding"/>
    <property type="evidence" value="ECO:0007669"/>
    <property type="project" value="InterPro"/>
</dbReference>
<keyword evidence="3" id="KW-0233">DNA recombination</keyword>
<dbReference type="CDD" id="cd00796">
    <property type="entry name" value="INT_Rci_Hp1_C"/>
    <property type="match status" value="1"/>
</dbReference>
<dbReference type="AlphaFoldDB" id="A0A846ZLK7"/>
<dbReference type="PROSITE" id="PS51898">
    <property type="entry name" value="TYR_RECOMBINASE"/>
    <property type="match status" value="1"/>
</dbReference>
<evidence type="ECO:0000256" key="3">
    <source>
        <dbReference type="ARBA" id="ARBA00023172"/>
    </source>
</evidence>
<dbReference type="Proteomes" id="UP000541636">
    <property type="component" value="Unassembled WGS sequence"/>
</dbReference>
<evidence type="ECO:0000256" key="1">
    <source>
        <dbReference type="ARBA" id="ARBA00008857"/>
    </source>
</evidence>
<gene>
    <name evidence="5" type="ORF">HF690_05140</name>
</gene>
<keyword evidence="6" id="KW-1185">Reference proteome</keyword>
<comment type="similarity">
    <text evidence="1">Belongs to the 'phage' integrase family.</text>
</comment>
<protein>
    <submittedName>
        <fullName evidence="5">Site-specific integrase</fullName>
    </submittedName>
</protein>